<accession>L7K052</accession>
<keyword evidence="2" id="KW-0808">Transferase</keyword>
<evidence type="ECO:0000313" key="3">
    <source>
        <dbReference type="Proteomes" id="UP000011185"/>
    </source>
</evidence>
<dbReference type="HOGENOM" id="CLU_2499466_0_0_1"/>
<dbReference type="GO" id="GO:0003964">
    <property type="term" value="F:RNA-directed DNA polymerase activity"/>
    <property type="evidence" value="ECO:0007669"/>
    <property type="project" value="UniProtKB-KW"/>
</dbReference>
<evidence type="ECO:0000259" key="1">
    <source>
        <dbReference type="Pfam" id="PF17921"/>
    </source>
</evidence>
<gene>
    <name evidence="2" type="ORF">THOM_0588</name>
</gene>
<organism evidence="2 3">
    <name type="scientific">Trachipleistophora hominis</name>
    <name type="common">Microsporidian parasite</name>
    <dbReference type="NCBI Taxonomy" id="72359"/>
    <lineage>
        <taxon>Eukaryota</taxon>
        <taxon>Fungi</taxon>
        <taxon>Fungi incertae sedis</taxon>
        <taxon>Microsporidia</taxon>
        <taxon>Pleistophoridae</taxon>
        <taxon>Trachipleistophora</taxon>
    </lineage>
</organism>
<keyword evidence="2" id="KW-0695">RNA-directed DNA polymerase</keyword>
<dbReference type="AlphaFoldDB" id="L7K052"/>
<keyword evidence="3" id="KW-1185">Reference proteome</keyword>
<dbReference type="InParanoid" id="L7K052"/>
<dbReference type="EMBL" id="JH993847">
    <property type="protein sequence ID" value="ELQ76442.1"/>
    <property type="molecule type" value="Genomic_DNA"/>
</dbReference>
<dbReference type="Pfam" id="PF17921">
    <property type="entry name" value="Integrase_H2C2"/>
    <property type="match status" value="1"/>
</dbReference>
<feature type="domain" description="Integrase zinc-binding" evidence="1">
    <location>
        <begin position="7"/>
        <end position="38"/>
    </location>
</feature>
<name>L7K052_TRAHO</name>
<dbReference type="VEuPathDB" id="MicrosporidiaDB:THOM_0588"/>
<reference evidence="2 3" key="1">
    <citation type="journal article" date="2012" name="PLoS Pathog.">
        <title>The genome of the obligate intracellular parasite Trachipleistophora hominis: new insights into microsporidian genome dynamics and reductive evolution.</title>
        <authorList>
            <person name="Heinz E."/>
            <person name="Williams T.A."/>
            <person name="Nakjang S."/>
            <person name="Noel C.J."/>
            <person name="Swan D.C."/>
            <person name="Goldberg A.V."/>
            <person name="Harris S.R."/>
            <person name="Weinmaier T."/>
            <person name="Markert S."/>
            <person name="Becher D."/>
            <person name="Bernhardt J."/>
            <person name="Dagan T."/>
            <person name="Hacker C."/>
            <person name="Lucocq J.M."/>
            <person name="Schweder T."/>
            <person name="Rattei T."/>
            <person name="Hall N."/>
            <person name="Hirt R.P."/>
            <person name="Embley T.M."/>
        </authorList>
    </citation>
    <scope>NUCLEOTIDE SEQUENCE [LARGE SCALE GENOMIC DNA]</scope>
</reference>
<protein>
    <submittedName>
        <fullName evidence="2">RNA-directed DNA polymerase, LTR Retrotransposon</fullName>
        <ecNumber evidence="2">2.7.7.49</ecNumber>
    </submittedName>
</protein>
<dbReference type="Gene3D" id="1.10.340.70">
    <property type="match status" value="1"/>
</dbReference>
<dbReference type="EC" id="2.7.7.49" evidence="2"/>
<keyword evidence="2" id="KW-0548">Nucleotidyltransferase</keyword>
<dbReference type="InterPro" id="IPR041588">
    <property type="entry name" value="Integrase_H2C2"/>
</dbReference>
<proteinExistence type="predicted"/>
<dbReference type="Proteomes" id="UP000011185">
    <property type="component" value="Unassembled WGS sequence"/>
</dbReference>
<evidence type="ECO:0000313" key="2">
    <source>
        <dbReference type="EMBL" id="ELQ76442.1"/>
    </source>
</evidence>
<dbReference type="OrthoDB" id="781466at2759"/>
<sequence length="86" mass="10451">MRLEPIYYELKERYYWLSMKRHITEIIKRYETCQRNNRKHTGGNEMVATTRPLEKVTIDIAKIKDKTIMIAIDYFSRRIWVRGVGN</sequence>